<evidence type="ECO:0000256" key="15">
    <source>
        <dbReference type="SAM" id="MobiDB-lite"/>
    </source>
</evidence>
<dbReference type="InterPro" id="IPR036388">
    <property type="entry name" value="WH-like_DNA-bd_sf"/>
</dbReference>
<dbReference type="Gene3D" id="3.40.630.30">
    <property type="match status" value="1"/>
</dbReference>
<dbReference type="AlphaFoldDB" id="A0A6G1S8Q4"/>
<dbReference type="GO" id="GO:0003712">
    <property type="term" value="F:transcription coregulator activity"/>
    <property type="evidence" value="ECO:0007669"/>
    <property type="project" value="TreeGrafter"/>
</dbReference>
<dbReference type="InterPro" id="IPR050603">
    <property type="entry name" value="MYST_HAT"/>
</dbReference>
<keyword evidence="9" id="KW-0007">Acetylation</keyword>
<dbReference type="GO" id="GO:0010485">
    <property type="term" value="F:histone H4 acetyltransferase activity"/>
    <property type="evidence" value="ECO:0007669"/>
    <property type="project" value="TreeGrafter"/>
</dbReference>
<gene>
    <name evidence="18" type="primary">KAT7</name>
    <name evidence="18" type="ORF">g.14910</name>
</gene>
<evidence type="ECO:0000256" key="2">
    <source>
        <dbReference type="ARBA" id="ARBA00010107"/>
    </source>
</evidence>
<dbReference type="EMBL" id="GGYP01001561">
    <property type="protein sequence ID" value="MDE46332.1"/>
    <property type="molecule type" value="Transcribed_RNA"/>
</dbReference>
<feature type="compositionally biased region" description="Polar residues" evidence="15">
    <location>
        <begin position="109"/>
        <end position="122"/>
    </location>
</feature>
<dbReference type="GO" id="GO:0003682">
    <property type="term" value="F:chromatin binding"/>
    <property type="evidence" value="ECO:0007669"/>
    <property type="project" value="TreeGrafter"/>
</dbReference>
<dbReference type="InterPro" id="IPR002515">
    <property type="entry name" value="Znf_C2H2C"/>
</dbReference>
<evidence type="ECO:0000256" key="5">
    <source>
        <dbReference type="ARBA" id="ARBA00022723"/>
    </source>
</evidence>
<evidence type="ECO:0000256" key="9">
    <source>
        <dbReference type="ARBA" id="ARBA00022990"/>
    </source>
</evidence>
<feature type="compositionally biased region" description="Polar residues" evidence="15">
    <location>
        <begin position="316"/>
        <end position="326"/>
    </location>
</feature>
<feature type="compositionally biased region" description="Polar residues" evidence="15">
    <location>
        <begin position="162"/>
        <end position="172"/>
    </location>
</feature>
<keyword evidence="5" id="KW-0479">Metal-binding</keyword>
<dbReference type="Pfam" id="PF01853">
    <property type="entry name" value="MOZ_SAS"/>
    <property type="match status" value="1"/>
</dbReference>
<evidence type="ECO:0000256" key="7">
    <source>
        <dbReference type="ARBA" id="ARBA00022833"/>
    </source>
</evidence>
<proteinExistence type="inferred from homology"/>
<evidence type="ECO:0000256" key="4">
    <source>
        <dbReference type="ARBA" id="ARBA00022679"/>
    </source>
</evidence>
<dbReference type="PROSITE" id="PS51978">
    <property type="entry name" value="PBC"/>
    <property type="match status" value="1"/>
</dbReference>
<keyword evidence="11" id="KW-0804">Transcription</keyword>
<dbReference type="SUPFAM" id="SSF103637">
    <property type="entry name" value="CCHHC domain"/>
    <property type="match status" value="1"/>
</dbReference>
<keyword evidence="7" id="KW-0862">Zinc</keyword>
<evidence type="ECO:0000256" key="10">
    <source>
        <dbReference type="ARBA" id="ARBA00023015"/>
    </source>
</evidence>
<dbReference type="Gene3D" id="3.30.60.60">
    <property type="entry name" value="N-acetyl transferase-like"/>
    <property type="match status" value="1"/>
</dbReference>
<dbReference type="GO" id="GO:0005705">
    <property type="term" value="C:polytene chromosome interband"/>
    <property type="evidence" value="ECO:0007669"/>
    <property type="project" value="UniProtKB-ARBA"/>
</dbReference>
<feature type="region of interest" description="Disordered" evidence="15">
    <location>
        <begin position="103"/>
        <end position="122"/>
    </location>
</feature>
<dbReference type="GO" id="GO:0036409">
    <property type="term" value="C:histone H3-K14 acetyltransferase complex"/>
    <property type="evidence" value="ECO:0007669"/>
    <property type="project" value="TreeGrafter"/>
</dbReference>
<dbReference type="InterPro" id="IPR036060">
    <property type="entry name" value="Znf_C2H2C_sf"/>
</dbReference>
<keyword evidence="12 14" id="KW-0539">Nucleus</keyword>
<evidence type="ECO:0000259" key="16">
    <source>
        <dbReference type="PROSITE" id="PS51726"/>
    </source>
</evidence>
<dbReference type="Gene3D" id="4.10.320.30">
    <property type="match status" value="1"/>
</dbReference>
<feature type="region of interest" description="Disordered" evidence="15">
    <location>
        <begin position="41"/>
        <end position="83"/>
    </location>
</feature>
<dbReference type="Pfam" id="PF03792">
    <property type="entry name" value="PBC"/>
    <property type="match status" value="1"/>
</dbReference>
<comment type="catalytic activity">
    <reaction evidence="14">
        <text>L-lysyl-[protein] + acetyl-CoA = N(6)-acetyl-L-lysyl-[protein] + CoA + H(+)</text>
        <dbReference type="Rhea" id="RHEA:45948"/>
        <dbReference type="Rhea" id="RHEA-COMP:9752"/>
        <dbReference type="Rhea" id="RHEA-COMP:10731"/>
        <dbReference type="ChEBI" id="CHEBI:15378"/>
        <dbReference type="ChEBI" id="CHEBI:29969"/>
        <dbReference type="ChEBI" id="CHEBI:57287"/>
        <dbReference type="ChEBI" id="CHEBI:57288"/>
        <dbReference type="ChEBI" id="CHEBI:61930"/>
        <dbReference type="EC" id="2.3.1.48"/>
    </reaction>
</comment>
<sequence length="684" mass="78767">MERMIKIIHKKFNQFQEQLKLSTCEAVMNLRSRLLDAAREKPEASAKAVKKRGRKRRISTTEGDEEGSSLRKKQRSSSSSSTAAAAAATTTAIAISLASKSKLTKHPVPTTSNPNKTTRLNHKYNQPNHISITIPNHHSSRHPTTPNESNQTEDTATQTTTSHRSQLSIHRQQQNHHFEQQAARNKRSRSISSTCSRRSPLLANGKDFNDIQSEGEEQTIRLRCPVDGCTSVGHLSGKFESHFTQTTCPIYHNLTPDECKQRYLNRQRGRRPDIEYVNTIERSRSNSPAVINSGGHSHVAFNRKSTSTKKLSPKSQLVTQPKSPQVKSEKLTSDKSLLNKLIEYRKREINQIILQNNTPQKRHDTIRNPSREPNLKSLTPIFDYEMFKEAQAKAAEQLQERAKDVKMRYGIKCIDLGRYEIDVWYGSPYPEEYRYLPKLFICEFCLKYMNSAEVSNRHVRKCVLRHPPGDEIYRKGNISFFEVDGQQNEIYCQNLCLLAKLFLDHKTLYFDVAPFLFYVMTEHDEDGFHILGYFSKEKNSFLNYNVSCILTLPPYQKQGYGKLLIDLSYLMTKLEGKVGSPEKPLSDMGLISYRSYWKLIILEYLCNYKGKEISIKDISQETGVNAYDIISTLQAMGMLKYWKGKHLIITRQDILDDYRVNKRKKDSFKRIDPSCLKWKPSDSK</sequence>
<evidence type="ECO:0000256" key="8">
    <source>
        <dbReference type="ARBA" id="ARBA00022853"/>
    </source>
</evidence>
<comment type="subcellular location">
    <subcellularLocation>
        <location evidence="1 14">Nucleus</location>
    </subcellularLocation>
</comment>
<dbReference type="GO" id="GO:0040029">
    <property type="term" value="P:epigenetic regulation of gene expression"/>
    <property type="evidence" value="ECO:0007669"/>
    <property type="project" value="UniProtKB-ARBA"/>
</dbReference>
<dbReference type="SUPFAM" id="SSF55729">
    <property type="entry name" value="Acyl-CoA N-acyltransferases (Nat)"/>
    <property type="match status" value="1"/>
</dbReference>
<feature type="compositionally biased region" description="Low complexity" evidence="15">
    <location>
        <begin position="152"/>
        <end position="161"/>
    </location>
</feature>
<feature type="compositionally biased region" description="Low complexity" evidence="15">
    <location>
        <begin position="304"/>
        <end position="315"/>
    </location>
</feature>
<name>A0A6G1S8Q4_9ACAR</name>
<keyword evidence="10" id="KW-0805">Transcription regulation</keyword>
<evidence type="ECO:0000256" key="12">
    <source>
        <dbReference type="ARBA" id="ARBA00023242"/>
    </source>
</evidence>
<keyword evidence="6" id="KW-0863">Zinc-finger</keyword>
<dbReference type="Pfam" id="PF01530">
    <property type="entry name" value="zf-C2HC"/>
    <property type="match status" value="1"/>
</dbReference>
<evidence type="ECO:0000256" key="3">
    <source>
        <dbReference type="ARBA" id="ARBA00013184"/>
    </source>
</evidence>
<feature type="compositionally biased region" description="Polar residues" evidence="15">
    <location>
        <begin position="128"/>
        <end position="150"/>
    </location>
</feature>
<keyword evidence="4 18" id="KW-0808">Transferase</keyword>
<dbReference type="GO" id="GO:0008270">
    <property type="term" value="F:zinc ion binding"/>
    <property type="evidence" value="ECO:0007669"/>
    <property type="project" value="UniProtKB-KW"/>
</dbReference>
<feature type="domain" description="PBC" evidence="17">
    <location>
        <begin position="1"/>
        <end position="36"/>
    </location>
</feature>
<dbReference type="PANTHER" id="PTHR10615">
    <property type="entry name" value="HISTONE ACETYLTRANSFERASE"/>
    <property type="match status" value="1"/>
</dbReference>
<dbReference type="GO" id="GO:0003700">
    <property type="term" value="F:DNA-binding transcription factor activity"/>
    <property type="evidence" value="ECO:0007669"/>
    <property type="project" value="InterPro"/>
</dbReference>
<feature type="region of interest" description="Disordered" evidence="15">
    <location>
        <begin position="128"/>
        <end position="210"/>
    </location>
</feature>
<dbReference type="FunFam" id="3.40.630.30:FF:000001">
    <property type="entry name" value="Histone acetyltransferase"/>
    <property type="match status" value="1"/>
</dbReference>
<accession>A0A6G1S8Q4</accession>
<dbReference type="EC" id="2.3.1.48" evidence="3 14"/>
<evidence type="ECO:0000256" key="1">
    <source>
        <dbReference type="ARBA" id="ARBA00004123"/>
    </source>
</evidence>
<protein>
    <recommendedName>
        <fullName evidence="3 14">Histone acetyltransferase</fullName>
        <ecNumber evidence="3 14">2.3.1.48</ecNumber>
    </recommendedName>
</protein>
<evidence type="ECO:0000313" key="18">
    <source>
        <dbReference type="EMBL" id="MDE46332.1"/>
    </source>
</evidence>
<dbReference type="InterPro" id="IPR016181">
    <property type="entry name" value="Acyl_CoA_acyltransferase"/>
</dbReference>
<organism evidence="18">
    <name type="scientific">Aceria tosichella</name>
    <name type="common">wheat curl mite</name>
    <dbReference type="NCBI Taxonomy" id="561515"/>
    <lineage>
        <taxon>Eukaryota</taxon>
        <taxon>Metazoa</taxon>
        <taxon>Ecdysozoa</taxon>
        <taxon>Arthropoda</taxon>
        <taxon>Chelicerata</taxon>
        <taxon>Arachnida</taxon>
        <taxon>Acari</taxon>
        <taxon>Acariformes</taxon>
        <taxon>Trombidiformes</taxon>
        <taxon>Prostigmata</taxon>
        <taxon>Eupodina</taxon>
        <taxon>Eriophyoidea</taxon>
        <taxon>Eriophyidae</taxon>
        <taxon>Eriophyinae</taxon>
        <taxon>Aceriini</taxon>
        <taxon>Aceria</taxon>
    </lineage>
</organism>
<feature type="compositionally biased region" description="Basic residues" evidence="15">
    <location>
        <begin position="48"/>
        <end position="58"/>
    </location>
</feature>
<dbReference type="GO" id="GO:0006357">
    <property type="term" value="P:regulation of transcription by RNA polymerase II"/>
    <property type="evidence" value="ECO:0007669"/>
    <property type="project" value="TreeGrafter"/>
</dbReference>
<dbReference type="FunFam" id="3.30.60.60:FF:000001">
    <property type="entry name" value="Histone acetyltransferase"/>
    <property type="match status" value="1"/>
</dbReference>
<evidence type="ECO:0000256" key="14">
    <source>
        <dbReference type="RuleBase" id="RU361211"/>
    </source>
</evidence>
<evidence type="ECO:0000256" key="13">
    <source>
        <dbReference type="PIRSR" id="PIRSR602717-51"/>
    </source>
</evidence>
<evidence type="ECO:0000256" key="11">
    <source>
        <dbReference type="ARBA" id="ARBA00023163"/>
    </source>
</evidence>
<feature type="domain" description="MYST-type HAT" evidence="16">
    <location>
        <begin position="406"/>
        <end position="680"/>
    </location>
</feature>
<dbReference type="GO" id="GO:0010484">
    <property type="term" value="F:histone H3 acetyltransferase activity"/>
    <property type="evidence" value="ECO:0007669"/>
    <property type="project" value="TreeGrafter"/>
</dbReference>
<evidence type="ECO:0000256" key="6">
    <source>
        <dbReference type="ARBA" id="ARBA00022771"/>
    </source>
</evidence>
<dbReference type="InterPro" id="IPR002717">
    <property type="entry name" value="HAT_MYST-type"/>
</dbReference>
<keyword evidence="8" id="KW-0156">Chromatin regulator</keyword>
<dbReference type="PANTHER" id="PTHR10615:SF161">
    <property type="entry name" value="HISTONE ACETYLTRANSFERASE KAT7"/>
    <property type="match status" value="1"/>
</dbReference>
<dbReference type="FunFam" id="1.10.10.10:FF:000022">
    <property type="entry name" value="Histone acetyltransferase"/>
    <property type="match status" value="1"/>
</dbReference>
<dbReference type="PROSITE" id="PS51726">
    <property type="entry name" value="MYST_HAT"/>
    <property type="match status" value="1"/>
</dbReference>
<feature type="active site" description="Proton donor/acceptor" evidence="13">
    <location>
        <position position="582"/>
    </location>
</feature>
<dbReference type="PROSITE" id="PS51802">
    <property type="entry name" value="ZF_CCHHC"/>
    <property type="match status" value="1"/>
</dbReference>
<dbReference type="InterPro" id="IPR040706">
    <property type="entry name" value="Zf-MYST"/>
</dbReference>
<evidence type="ECO:0000259" key="17">
    <source>
        <dbReference type="PROSITE" id="PS51978"/>
    </source>
</evidence>
<dbReference type="InterPro" id="IPR005542">
    <property type="entry name" value="PBX_PBC_dom"/>
</dbReference>
<feature type="region of interest" description="Disordered" evidence="15">
    <location>
        <begin position="285"/>
        <end position="332"/>
    </location>
</feature>
<dbReference type="GO" id="GO:0140861">
    <property type="term" value="P:DNA repair-dependent chromatin remodeling"/>
    <property type="evidence" value="ECO:0007669"/>
    <property type="project" value="UniProtKB-ARBA"/>
</dbReference>
<feature type="compositionally biased region" description="Low complexity" evidence="15">
    <location>
        <begin position="190"/>
        <end position="199"/>
    </location>
</feature>
<reference evidence="18" key="1">
    <citation type="submission" date="2018-10" db="EMBL/GenBank/DDBJ databases">
        <title>Transcriptome assembly of Aceria tosichella (Wheat curl mite) Type 2.</title>
        <authorList>
            <person name="Scully E.D."/>
            <person name="Geib S.M."/>
            <person name="Palmer N.A."/>
            <person name="Gupta A.K."/>
            <person name="Sarath G."/>
            <person name="Tatineni S."/>
        </authorList>
    </citation>
    <scope>NUCLEOTIDE SEQUENCE</scope>
    <source>
        <strain evidence="18">LincolnNE</strain>
    </source>
</reference>
<comment type="similarity">
    <text evidence="2 14">Belongs to the MYST (SAS/MOZ) family.</text>
</comment>
<dbReference type="Pfam" id="PF17772">
    <property type="entry name" value="zf-MYST"/>
    <property type="match status" value="1"/>
</dbReference>
<dbReference type="Gene3D" id="1.10.10.10">
    <property type="entry name" value="Winged helix-like DNA-binding domain superfamily/Winged helix DNA-binding domain"/>
    <property type="match status" value="1"/>
</dbReference>